<dbReference type="STRING" id="1147741.A0A0R3RW52"/>
<evidence type="ECO:0000313" key="4">
    <source>
        <dbReference type="Proteomes" id="UP000050640"/>
    </source>
</evidence>
<dbReference type="WBParaSite" id="EEL_0000637301-mRNA-1">
    <property type="protein sequence ID" value="EEL_0000637301-mRNA-1"/>
    <property type="gene ID" value="EEL_0000637301"/>
</dbReference>
<dbReference type="Gene3D" id="3.30.70.330">
    <property type="match status" value="1"/>
</dbReference>
<sequence length="173" mass="19544">MSRLIVKGLPSNCTEEKLRNHFKTFGKITDCSLKYTRDGKFRRFAFVGFETDGNAQKARENLHNTFMGASRLTVEECKPFGDETKPRAWSKYAKGSSAYKRLHPEEEEKTRIVSVKSSSPLAKKMRDENDKKFHDFVEVQKGLLPVASSSNDESSKNSLIEELLSGISGKFLG</sequence>
<organism evidence="4 5">
    <name type="scientific">Elaeophora elaphi</name>
    <dbReference type="NCBI Taxonomy" id="1147741"/>
    <lineage>
        <taxon>Eukaryota</taxon>
        <taxon>Metazoa</taxon>
        <taxon>Ecdysozoa</taxon>
        <taxon>Nematoda</taxon>
        <taxon>Chromadorea</taxon>
        <taxon>Rhabditida</taxon>
        <taxon>Spirurina</taxon>
        <taxon>Spiruromorpha</taxon>
        <taxon>Filarioidea</taxon>
        <taxon>Onchocercidae</taxon>
        <taxon>Elaeophora</taxon>
    </lineage>
</organism>
<evidence type="ECO:0000256" key="2">
    <source>
        <dbReference type="PROSITE-ProRule" id="PRU00176"/>
    </source>
</evidence>
<dbReference type="InterPro" id="IPR000504">
    <property type="entry name" value="RRM_dom"/>
</dbReference>
<protein>
    <submittedName>
        <fullName evidence="5">RRM domain-containing protein</fullName>
    </submittedName>
</protein>
<dbReference type="PANTHER" id="PTHR48029">
    <property type="entry name" value="NUCLEOLAR PROTEIN 8"/>
    <property type="match status" value="1"/>
</dbReference>
<dbReference type="InterPro" id="IPR035979">
    <property type="entry name" value="RBD_domain_sf"/>
</dbReference>
<evidence type="ECO:0000313" key="5">
    <source>
        <dbReference type="WBParaSite" id="EEL_0000637301-mRNA-1"/>
    </source>
</evidence>
<name>A0A0R3RW52_9BILA</name>
<dbReference type="FunFam" id="3.30.70.330:FF:000738">
    <property type="entry name" value="RNA-binding motif protein 19"/>
    <property type="match status" value="1"/>
</dbReference>
<proteinExistence type="predicted"/>
<dbReference type="PROSITE" id="PS50102">
    <property type="entry name" value="RRM"/>
    <property type="match status" value="1"/>
</dbReference>
<feature type="domain" description="RRM" evidence="3">
    <location>
        <begin position="2"/>
        <end position="79"/>
    </location>
</feature>
<reference evidence="5" key="1">
    <citation type="submission" date="2017-02" db="UniProtKB">
        <authorList>
            <consortium name="WormBaseParasite"/>
        </authorList>
    </citation>
    <scope>IDENTIFICATION</scope>
</reference>
<dbReference type="InterPro" id="IPR012677">
    <property type="entry name" value="Nucleotide-bd_a/b_plait_sf"/>
</dbReference>
<dbReference type="Pfam" id="PF00076">
    <property type="entry name" value="RRM_1"/>
    <property type="match status" value="1"/>
</dbReference>
<dbReference type="GO" id="GO:0003723">
    <property type="term" value="F:RNA binding"/>
    <property type="evidence" value="ECO:0007669"/>
    <property type="project" value="UniProtKB-UniRule"/>
</dbReference>
<dbReference type="SUPFAM" id="SSF54928">
    <property type="entry name" value="RNA-binding domain, RBD"/>
    <property type="match status" value="1"/>
</dbReference>
<dbReference type="SMART" id="SM00360">
    <property type="entry name" value="RRM"/>
    <property type="match status" value="1"/>
</dbReference>
<accession>A0A0R3RW52</accession>
<dbReference type="AlphaFoldDB" id="A0A0R3RW52"/>
<dbReference type="Proteomes" id="UP000050640">
    <property type="component" value="Unplaced"/>
</dbReference>
<keyword evidence="4" id="KW-1185">Reference proteome</keyword>
<evidence type="ECO:0000259" key="3">
    <source>
        <dbReference type="PROSITE" id="PS50102"/>
    </source>
</evidence>
<keyword evidence="1 2" id="KW-0694">RNA-binding</keyword>
<dbReference type="PANTHER" id="PTHR48029:SF1">
    <property type="entry name" value="NUCLEOLAR PROTEIN 8"/>
    <property type="match status" value="1"/>
</dbReference>
<evidence type="ECO:0000256" key="1">
    <source>
        <dbReference type="ARBA" id="ARBA00022884"/>
    </source>
</evidence>